<comment type="caution">
    <text evidence="1">The sequence shown here is derived from an EMBL/GenBank/DDBJ whole genome shotgun (WGS) entry which is preliminary data.</text>
</comment>
<keyword evidence="2" id="KW-1185">Reference proteome</keyword>
<dbReference type="EMBL" id="UWOC01000151">
    <property type="protein sequence ID" value="VCU09679.1"/>
    <property type="molecule type" value="Genomic_DNA"/>
</dbReference>
<sequence length="73" mass="8537">MTYTITSDDTGRSFSYPSEDAYNRAIEWYNRTGKAAISYCEARGIDLRDHEQPGRLVDDWADIAMELWAREER</sequence>
<organism evidence="1 2">
    <name type="scientific">Rhodoplanes serenus</name>
    <dbReference type="NCBI Taxonomy" id="200615"/>
    <lineage>
        <taxon>Bacteria</taxon>
        <taxon>Pseudomonadati</taxon>
        <taxon>Pseudomonadota</taxon>
        <taxon>Alphaproteobacteria</taxon>
        <taxon>Hyphomicrobiales</taxon>
        <taxon>Nitrobacteraceae</taxon>
        <taxon>Rhodoplanes</taxon>
    </lineage>
</organism>
<protein>
    <submittedName>
        <fullName evidence="1">Uncharacterized protein</fullName>
    </submittedName>
</protein>
<evidence type="ECO:0000313" key="1">
    <source>
        <dbReference type="EMBL" id="VCU09679.1"/>
    </source>
</evidence>
<gene>
    <name evidence="1" type="ORF">RHODGE_RHODGE_02848</name>
</gene>
<proteinExistence type="predicted"/>
<name>A0A447CWK3_9BRAD</name>
<dbReference type="Proteomes" id="UP000289200">
    <property type="component" value="Unassembled WGS sequence"/>
</dbReference>
<evidence type="ECO:0000313" key="2">
    <source>
        <dbReference type="Proteomes" id="UP000289200"/>
    </source>
</evidence>
<reference evidence="2" key="1">
    <citation type="submission" date="2018-10" db="EMBL/GenBank/DDBJ databases">
        <authorList>
            <person name="Peiro R."/>
            <person name="Begona"/>
            <person name="Cbmso G."/>
            <person name="Lopez M."/>
            <person name="Gonzalez S."/>
            <person name="Sacristan E."/>
            <person name="Castillo E."/>
        </authorList>
    </citation>
    <scope>NUCLEOTIDE SEQUENCE [LARGE SCALE GENOMIC DNA]</scope>
</reference>
<accession>A0A447CWK3</accession>
<dbReference type="AlphaFoldDB" id="A0A447CWK3"/>